<name>A0A835QBG4_VANPL</name>
<dbReference type="GO" id="GO:0003924">
    <property type="term" value="F:GTPase activity"/>
    <property type="evidence" value="ECO:0007669"/>
    <property type="project" value="InterPro"/>
</dbReference>
<dbReference type="InterPro" id="IPR027417">
    <property type="entry name" value="P-loop_NTPase"/>
</dbReference>
<evidence type="ECO:0000256" key="5">
    <source>
        <dbReference type="SAM" id="MobiDB-lite"/>
    </source>
</evidence>
<evidence type="ECO:0000313" key="7">
    <source>
        <dbReference type="Proteomes" id="UP000636800"/>
    </source>
</evidence>
<sequence length="334" mass="38077">MGDVKNTAAILVKQTMRIHHPSSISYDDPSLQCSDKVTLLARLEHYTRVLPAAEDGWKQKRKSGGLAALSSGLHSQMVQQSKEKGLALRLQCSAKVIESVTGYQYIDAAVEQTEKPLSSILPESWPILRIDSCVSYDDKHVSMGIWSRIRGVIRTEERKRLQKEEAALPQTISEFLEDIERYANGDREVWGNQRRIMPEHSRINRDIVGWKVKLVDLNSSLIFSIEVEALGYNVQVLKKVTFRETKNDFEAYAREMNEHKSTMLLLNKADLLPYVVRKKWAEYFKANGILFIFWSAKAASAILEGKKLSNKWDDEQSADESSRSNPDTRIYGRG</sequence>
<dbReference type="Proteomes" id="UP000636800">
    <property type="component" value="Unassembled WGS sequence"/>
</dbReference>
<keyword evidence="2" id="KW-0547">Nucleotide-binding</keyword>
<dbReference type="AlphaFoldDB" id="A0A835QBG4"/>
<dbReference type="PANTHER" id="PTHR45709:SF2">
    <property type="entry name" value="LARGE SUBUNIT GTPASE 1 HOMOLOG"/>
    <property type="match status" value="1"/>
</dbReference>
<organism evidence="6 7">
    <name type="scientific">Vanilla planifolia</name>
    <name type="common">Vanilla</name>
    <dbReference type="NCBI Taxonomy" id="51239"/>
    <lineage>
        <taxon>Eukaryota</taxon>
        <taxon>Viridiplantae</taxon>
        <taxon>Streptophyta</taxon>
        <taxon>Embryophyta</taxon>
        <taxon>Tracheophyta</taxon>
        <taxon>Spermatophyta</taxon>
        <taxon>Magnoliopsida</taxon>
        <taxon>Liliopsida</taxon>
        <taxon>Asparagales</taxon>
        <taxon>Orchidaceae</taxon>
        <taxon>Vanilloideae</taxon>
        <taxon>Vanilleae</taxon>
        <taxon>Vanilla</taxon>
    </lineage>
</organism>
<dbReference type="Gene3D" id="3.40.50.300">
    <property type="entry name" value="P-loop containing nucleotide triphosphate hydrolases"/>
    <property type="match status" value="1"/>
</dbReference>
<dbReference type="EMBL" id="JADCNL010000009">
    <property type="protein sequence ID" value="KAG0466157.1"/>
    <property type="molecule type" value="Genomic_DNA"/>
</dbReference>
<dbReference type="InterPro" id="IPR043358">
    <property type="entry name" value="GNL1-like"/>
</dbReference>
<feature type="region of interest" description="Disordered" evidence="5">
    <location>
        <begin position="309"/>
        <end position="334"/>
    </location>
</feature>
<reference evidence="6 7" key="1">
    <citation type="journal article" date="2020" name="Nat. Food">
        <title>A phased Vanilla planifolia genome enables genetic improvement of flavour and production.</title>
        <authorList>
            <person name="Hasing T."/>
            <person name="Tang H."/>
            <person name="Brym M."/>
            <person name="Khazi F."/>
            <person name="Huang T."/>
            <person name="Chambers A.H."/>
        </authorList>
    </citation>
    <scope>NUCLEOTIDE SEQUENCE [LARGE SCALE GENOMIC DNA]</scope>
    <source>
        <tissue evidence="6">Leaf</tissue>
    </source>
</reference>
<dbReference type="GO" id="GO:0005525">
    <property type="term" value="F:GTP binding"/>
    <property type="evidence" value="ECO:0007669"/>
    <property type="project" value="UniProtKB-KW"/>
</dbReference>
<proteinExistence type="predicted"/>
<evidence type="ECO:0000313" key="6">
    <source>
        <dbReference type="EMBL" id="KAG0466157.1"/>
    </source>
</evidence>
<keyword evidence="7" id="KW-1185">Reference proteome</keyword>
<dbReference type="OrthoDB" id="1068353at2759"/>
<keyword evidence="4" id="KW-0342">GTP-binding</keyword>
<keyword evidence="1" id="KW-0963">Cytoplasm</keyword>
<gene>
    <name evidence="6" type="ORF">HPP92_017737</name>
</gene>
<evidence type="ECO:0000256" key="1">
    <source>
        <dbReference type="ARBA" id="ARBA00022490"/>
    </source>
</evidence>
<dbReference type="GO" id="GO:0005829">
    <property type="term" value="C:cytosol"/>
    <property type="evidence" value="ECO:0007669"/>
    <property type="project" value="TreeGrafter"/>
</dbReference>
<evidence type="ECO:0000256" key="4">
    <source>
        <dbReference type="ARBA" id="ARBA00023134"/>
    </source>
</evidence>
<dbReference type="SUPFAM" id="SSF52540">
    <property type="entry name" value="P-loop containing nucleoside triphosphate hydrolases"/>
    <property type="match status" value="1"/>
</dbReference>
<accession>A0A835QBG4</accession>
<keyword evidence="3" id="KW-0378">Hydrolase</keyword>
<protein>
    <submittedName>
        <fullName evidence="6">Uncharacterized protein</fullName>
    </submittedName>
</protein>
<dbReference type="PANTHER" id="PTHR45709">
    <property type="entry name" value="LARGE SUBUNIT GTPASE 1 HOMOLOG-RELATED"/>
    <property type="match status" value="1"/>
</dbReference>
<evidence type="ECO:0000256" key="3">
    <source>
        <dbReference type="ARBA" id="ARBA00022801"/>
    </source>
</evidence>
<evidence type="ECO:0000256" key="2">
    <source>
        <dbReference type="ARBA" id="ARBA00022741"/>
    </source>
</evidence>
<comment type="caution">
    <text evidence="6">The sequence shown here is derived from an EMBL/GenBank/DDBJ whole genome shotgun (WGS) entry which is preliminary data.</text>
</comment>